<protein>
    <submittedName>
        <fullName evidence="2">Uncharacterized protein</fullName>
    </submittedName>
</protein>
<gene>
    <name evidence="2" type="ORF">RFH988_LOCUS9525</name>
    <name evidence="3" type="ORF">SEV965_LOCUS26839</name>
</gene>
<dbReference type="Proteomes" id="UP000663889">
    <property type="component" value="Unassembled WGS sequence"/>
</dbReference>
<dbReference type="EMBL" id="CAJNOU010002332">
    <property type="protein sequence ID" value="CAF1311904.1"/>
    <property type="molecule type" value="Genomic_DNA"/>
</dbReference>
<proteinExistence type="predicted"/>
<feature type="compositionally biased region" description="Polar residues" evidence="1">
    <location>
        <begin position="1"/>
        <end position="17"/>
    </location>
</feature>
<name>A0A814AE21_9BILA</name>
<dbReference type="OrthoDB" id="10062441at2759"/>
<dbReference type="AlphaFoldDB" id="A0A814AE21"/>
<evidence type="ECO:0000313" key="2">
    <source>
        <dbReference type="EMBL" id="CAF0911763.1"/>
    </source>
</evidence>
<dbReference type="EMBL" id="CAJNOO010000340">
    <property type="protein sequence ID" value="CAF0911763.1"/>
    <property type="molecule type" value="Genomic_DNA"/>
</dbReference>
<feature type="region of interest" description="Disordered" evidence="1">
    <location>
        <begin position="1"/>
        <end position="39"/>
    </location>
</feature>
<evidence type="ECO:0000313" key="3">
    <source>
        <dbReference type="EMBL" id="CAF1311904.1"/>
    </source>
</evidence>
<organism evidence="2 4">
    <name type="scientific">Rotaria sordida</name>
    <dbReference type="NCBI Taxonomy" id="392033"/>
    <lineage>
        <taxon>Eukaryota</taxon>
        <taxon>Metazoa</taxon>
        <taxon>Spiralia</taxon>
        <taxon>Gnathifera</taxon>
        <taxon>Rotifera</taxon>
        <taxon>Eurotatoria</taxon>
        <taxon>Bdelloidea</taxon>
        <taxon>Philodinida</taxon>
        <taxon>Philodinidae</taxon>
        <taxon>Rotaria</taxon>
    </lineage>
</organism>
<accession>A0A814AE21</accession>
<sequence>MSSISQGEQGNSQQINAPPSQLSQQYQTPPSTPTPIPSLEEQVYTGGVAEDIMIEQVNTIVRRFLSRPNCISPYWFTLEWTIEGENNLNYLVRLTIHEPSV</sequence>
<feature type="compositionally biased region" description="Low complexity" evidence="1">
    <location>
        <begin position="18"/>
        <end position="29"/>
    </location>
</feature>
<evidence type="ECO:0000256" key="1">
    <source>
        <dbReference type="SAM" id="MobiDB-lite"/>
    </source>
</evidence>
<dbReference type="Proteomes" id="UP000663882">
    <property type="component" value="Unassembled WGS sequence"/>
</dbReference>
<comment type="caution">
    <text evidence="2">The sequence shown here is derived from an EMBL/GenBank/DDBJ whole genome shotgun (WGS) entry which is preliminary data.</text>
</comment>
<evidence type="ECO:0000313" key="4">
    <source>
        <dbReference type="Proteomes" id="UP000663882"/>
    </source>
</evidence>
<reference evidence="2" key="1">
    <citation type="submission" date="2021-02" db="EMBL/GenBank/DDBJ databases">
        <authorList>
            <person name="Nowell W R."/>
        </authorList>
    </citation>
    <scope>NUCLEOTIDE SEQUENCE</scope>
</reference>